<dbReference type="EMBL" id="CAKOFQ010006923">
    <property type="protein sequence ID" value="CAH1982559.1"/>
    <property type="molecule type" value="Genomic_DNA"/>
</dbReference>
<feature type="region of interest" description="Disordered" evidence="1">
    <location>
        <begin position="40"/>
        <end position="70"/>
    </location>
</feature>
<protein>
    <submittedName>
        <fullName evidence="2">Uncharacterized protein</fullName>
    </submittedName>
</protein>
<feature type="compositionally biased region" description="Basic residues" evidence="1">
    <location>
        <begin position="40"/>
        <end position="53"/>
    </location>
</feature>
<name>A0A9P0PIY6_ACAOB</name>
<gene>
    <name evidence="2" type="ORF">ACAOBT_LOCUS15084</name>
</gene>
<evidence type="ECO:0000313" key="3">
    <source>
        <dbReference type="Proteomes" id="UP001152888"/>
    </source>
</evidence>
<accession>A0A9P0PIY6</accession>
<sequence length="141" mass="16326">MSRRDFEKYRNPGFDAGFIDAHPAQQADVLRSAVTPYRGRPFRWQRGNRRGRGRQQYQQRRNEDFRQNKSKITEHDLSMALKNKLFPGIKDGQTAAERVEAVNTLKAITICITTRTIGFGTTHLFACLYEYNNVPVRGSIY</sequence>
<keyword evidence="3" id="KW-1185">Reference proteome</keyword>
<dbReference type="OrthoDB" id="8044645at2759"/>
<comment type="caution">
    <text evidence="2">The sequence shown here is derived from an EMBL/GenBank/DDBJ whole genome shotgun (WGS) entry which is preliminary data.</text>
</comment>
<dbReference type="AlphaFoldDB" id="A0A9P0PIY6"/>
<reference evidence="2" key="1">
    <citation type="submission" date="2022-03" db="EMBL/GenBank/DDBJ databases">
        <authorList>
            <person name="Sayadi A."/>
        </authorList>
    </citation>
    <scope>NUCLEOTIDE SEQUENCE</scope>
</reference>
<proteinExistence type="predicted"/>
<evidence type="ECO:0000313" key="2">
    <source>
        <dbReference type="EMBL" id="CAH1982559.1"/>
    </source>
</evidence>
<organism evidence="2 3">
    <name type="scientific">Acanthoscelides obtectus</name>
    <name type="common">Bean weevil</name>
    <name type="synonym">Bruchus obtectus</name>
    <dbReference type="NCBI Taxonomy" id="200917"/>
    <lineage>
        <taxon>Eukaryota</taxon>
        <taxon>Metazoa</taxon>
        <taxon>Ecdysozoa</taxon>
        <taxon>Arthropoda</taxon>
        <taxon>Hexapoda</taxon>
        <taxon>Insecta</taxon>
        <taxon>Pterygota</taxon>
        <taxon>Neoptera</taxon>
        <taxon>Endopterygota</taxon>
        <taxon>Coleoptera</taxon>
        <taxon>Polyphaga</taxon>
        <taxon>Cucujiformia</taxon>
        <taxon>Chrysomeloidea</taxon>
        <taxon>Chrysomelidae</taxon>
        <taxon>Bruchinae</taxon>
        <taxon>Bruchini</taxon>
        <taxon>Acanthoscelides</taxon>
    </lineage>
</organism>
<evidence type="ECO:0000256" key="1">
    <source>
        <dbReference type="SAM" id="MobiDB-lite"/>
    </source>
</evidence>
<dbReference type="Proteomes" id="UP001152888">
    <property type="component" value="Unassembled WGS sequence"/>
</dbReference>
<feature type="compositionally biased region" description="Basic and acidic residues" evidence="1">
    <location>
        <begin position="60"/>
        <end position="70"/>
    </location>
</feature>